<dbReference type="GO" id="GO:0000976">
    <property type="term" value="F:transcription cis-regulatory region binding"/>
    <property type="evidence" value="ECO:0007669"/>
    <property type="project" value="TreeGrafter"/>
</dbReference>
<organism evidence="6 7">
    <name type="scientific">Rothia dentocariosa</name>
    <dbReference type="NCBI Taxonomy" id="2047"/>
    <lineage>
        <taxon>Bacteria</taxon>
        <taxon>Bacillati</taxon>
        <taxon>Actinomycetota</taxon>
        <taxon>Actinomycetes</taxon>
        <taxon>Micrococcales</taxon>
        <taxon>Micrococcaceae</taxon>
        <taxon>Rothia</taxon>
    </lineage>
</organism>
<dbReference type="PROSITE" id="PS01081">
    <property type="entry name" value="HTH_TETR_1"/>
    <property type="match status" value="1"/>
</dbReference>
<accession>A0A2A8D536</accession>
<dbReference type="PROSITE" id="PS50977">
    <property type="entry name" value="HTH_TETR_2"/>
    <property type="match status" value="1"/>
</dbReference>
<gene>
    <name evidence="6" type="ORF">CRM92_07990</name>
</gene>
<protein>
    <submittedName>
        <fullName evidence="6">TetR/AcrR family transcriptional regulator</fullName>
    </submittedName>
</protein>
<dbReference type="PANTHER" id="PTHR30055">
    <property type="entry name" value="HTH-TYPE TRANSCRIPTIONAL REGULATOR RUTR"/>
    <property type="match status" value="1"/>
</dbReference>
<evidence type="ECO:0000256" key="3">
    <source>
        <dbReference type="ARBA" id="ARBA00023163"/>
    </source>
</evidence>
<sequence length="237" mass="27403">MQLCKKCRNAIIAVMQKPEPSRAETSLRERRRERTWVNIHETALRLARQHGMRGSTVEDIAAEAGISPRTFFNYFGTKEDAVLGLRAPAITDDLLASDRAHENDNLIVRITHLLLYIVRHSFNFANHAKFRERIDEFPEFRHRLKVHHISCEQVLIDYLNTVDWDAFNAAGRRGSLITRPENMPPTETAEERTRATVQLASAVLRQLHFAKDIADEDEVERRIHNTVKTFQALLKEN</sequence>
<dbReference type="InterPro" id="IPR001647">
    <property type="entry name" value="HTH_TetR"/>
</dbReference>
<dbReference type="GO" id="GO:0003700">
    <property type="term" value="F:DNA-binding transcription factor activity"/>
    <property type="evidence" value="ECO:0007669"/>
    <property type="project" value="TreeGrafter"/>
</dbReference>
<dbReference type="InterPro" id="IPR023772">
    <property type="entry name" value="DNA-bd_HTH_TetR-type_CS"/>
</dbReference>
<evidence type="ECO:0000259" key="5">
    <source>
        <dbReference type="PROSITE" id="PS50977"/>
    </source>
</evidence>
<dbReference type="EMBL" id="PDEV01000003">
    <property type="protein sequence ID" value="PEN16021.1"/>
    <property type="molecule type" value="Genomic_DNA"/>
</dbReference>
<keyword evidence="7" id="KW-1185">Reference proteome</keyword>
<keyword evidence="1" id="KW-0805">Transcription regulation</keyword>
<dbReference type="PANTHER" id="PTHR30055:SF234">
    <property type="entry name" value="HTH-TYPE TRANSCRIPTIONAL REGULATOR BETI"/>
    <property type="match status" value="1"/>
</dbReference>
<name>A0A2A8D536_9MICC</name>
<dbReference type="AlphaFoldDB" id="A0A2A8D536"/>
<evidence type="ECO:0000256" key="1">
    <source>
        <dbReference type="ARBA" id="ARBA00023015"/>
    </source>
</evidence>
<keyword evidence="2 4" id="KW-0238">DNA-binding</keyword>
<evidence type="ECO:0000256" key="4">
    <source>
        <dbReference type="PROSITE-ProRule" id="PRU00335"/>
    </source>
</evidence>
<comment type="caution">
    <text evidence="6">The sequence shown here is derived from an EMBL/GenBank/DDBJ whole genome shotgun (WGS) entry which is preliminary data.</text>
</comment>
<feature type="DNA-binding region" description="H-T-H motif" evidence="4">
    <location>
        <begin position="56"/>
        <end position="75"/>
    </location>
</feature>
<evidence type="ECO:0000313" key="6">
    <source>
        <dbReference type="EMBL" id="PEN16021.1"/>
    </source>
</evidence>
<reference evidence="6" key="1">
    <citation type="submission" date="2017-10" db="EMBL/GenBank/DDBJ databases">
        <title>Kefir isolates.</title>
        <authorList>
            <person name="Kim Y."/>
            <person name="Blasche S."/>
        </authorList>
    </citation>
    <scope>NUCLEOTIDE SEQUENCE [LARGE SCALE GENOMIC DNA]</scope>
    <source>
        <strain evidence="6">OG2-2</strain>
    </source>
</reference>
<dbReference type="InterPro" id="IPR050109">
    <property type="entry name" value="HTH-type_TetR-like_transc_reg"/>
</dbReference>
<proteinExistence type="predicted"/>
<feature type="domain" description="HTH tetR-type" evidence="5">
    <location>
        <begin position="33"/>
        <end position="93"/>
    </location>
</feature>
<dbReference type="Pfam" id="PF00440">
    <property type="entry name" value="TetR_N"/>
    <property type="match status" value="1"/>
</dbReference>
<keyword evidence="3" id="KW-0804">Transcription</keyword>
<evidence type="ECO:0000313" key="7">
    <source>
        <dbReference type="Proteomes" id="UP000219947"/>
    </source>
</evidence>
<dbReference type="Proteomes" id="UP000219947">
    <property type="component" value="Unassembled WGS sequence"/>
</dbReference>
<dbReference type="InterPro" id="IPR009057">
    <property type="entry name" value="Homeodomain-like_sf"/>
</dbReference>
<dbReference type="SUPFAM" id="SSF46689">
    <property type="entry name" value="Homeodomain-like"/>
    <property type="match status" value="1"/>
</dbReference>
<dbReference type="Gene3D" id="1.10.357.10">
    <property type="entry name" value="Tetracycline Repressor, domain 2"/>
    <property type="match status" value="1"/>
</dbReference>
<evidence type="ECO:0000256" key="2">
    <source>
        <dbReference type="ARBA" id="ARBA00023125"/>
    </source>
</evidence>